<dbReference type="HOGENOM" id="CLU_2731376_0_0_9"/>
<accession>R8CIF5</accession>
<sequence>MLRAKIVESHTDLGLERDLNKVLETLGDQVVKVSYQMSSNQRYSAMVLYNHTMTYGDVMRQVEDKGLLYAH</sequence>
<name>R8CIF5_BACCE</name>
<proteinExistence type="predicted"/>
<evidence type="ECO:0000313" key="2">
    <source>
        <dbReference type="Proteomes" id="UP000014003"/>
    </source>
</evidence>
<dbReference type="PATRIC" id="fig|1053205.3.peg.5696"/>
<dbReference type="Proteomes" id="UP000014003">
    <property type="component" value="Unassembled WGS sequence"/>
</dbReference>
<dbReference type="AlphaFoldDB" id="R8CIF5"/>
<protein>
    <submittedName>
        <fullName evidence="1">Uncharacterized protein</fullName>
    </submittedName>
</protein>
<comment type="caution">
    <text evidence="1">The sequence shown here is derived from an EMBL/GenBank/DDBJ whole genome shotgun (WGS) entry which is preliminary data.</text>
</comment>
<gene>
    <name evidence="1" type="ORF">IGA_05635</name>
</gene>
<evidence type="ECO:0000313" key="1">
    <source>
        <dbReference type="EMBL" id="EOO11372.1"/>
    </source>
</evidence>
<dbReference type="EMBL" id="AHDZ01000070">
    <property type="protein sequence ID" value="EOO11372.1"/>
    <property type="molecule type" value="Genomic_DNA"/>
</dbReference>
<reference evidence="1 2" key="1">
    <citation type="submission" date="2012-12" db="EMBL/GenBank/DDBJ databases">
        <title>The Genome Sequence of Bacillus cereus HuA3-9.</title>
        <authorList>
            <consortium name="The Broad Institute Genome Sequencing Platform"/>
            <consortium name="The Broad Institute Genome Sequencing Center for Infectious Disease"/>
            <person name="Feldgarden M."/>
            <person name="Van der Auwera G.A."/>
            <person name="Mahillon J."/>
            <person name="Duprez V."/>
            <person name="Timmery S."/>
            <person name="Mattelet C."/>
            <person name="Dierick K."/>
            <person name="Sun M."/>
            <person name="Yu Z."/>
            <person name="Zhu L."/>
            <person name="Hu X."/>
            <person name="Shank E.B."/>
            <person name="Swiecicka I."/>
            <person name="Hansen B.M."/>
            <person name="Andrup L."/>
            <person name="Walker B."/>
            <person name="Young S.K."/>
            <person name="Zeng Q."/>
            <person name="Gargeya S."/>
            <person name="Fitzgerald M."/>
            <person name="Haas B."/>
            <person name="Abouelleil A."/>
            <person name="Alvarado L."/>
            <person name="Arachchi H.M."/>
            <person name="Berlin A.M."/>
            <person name="Chapman S.B."/>
            <person name="Dewar J."/>
            <person name="Goldberg J."/>
            <person name="Griggs A."/>
            <person name="Gujja S."/>
            <person name="Hansen M."/>
            <person name="Howarth C."/>
            <person name="Imamovic A."/>
            <person name="Larimer J."/>
            <person name="McCowan C."/>
            <person name="Murphy C."/>
            <person name="Neiman D."/>
            <person name="Pearson M."/>
            <person name="Priest M."/>
            <person name="Roberts A."/>
            <person name="Saif S."/>
            <person name="Shea T."/>
            <person name="Sisk P."/>
            <person name="Sykes S."/>
            <person name="Wortman J."/>
            <person name="Nusbaum C."/>
            <person name="Birren B."/>
        </authorList>
    </citation>
    <scope>NUCLEOTIDE SEQUENCE [LARGE SCALE GENOMIC DNA]</scope>
    <source>
        <strain evidence="1 2">HuA3-9</strain>
    </source>
</reference>
<dbReference type="RefSeq" id="WP_016094868.1">
    <property type="nucleotide sequence ID" value="NZ_KB976126.1"/>
</dbReference>
<organism evidence="1 2">
    <name type="scientific">Bacillus cereus HuA3-9</name>
    <dbReference type="NCBI Taxonomy" id="1053205"/>
    <lineage>
        <taxon>Bacteria</taxon>
        <taxon>Bacillati</taxon>
        <taxon>Bacillota</taxon>
        <taxon>Bacilli</taxon>
        <taxon>Bacillales</taxon>
        <taxon>Bacillaceae</taxon>
        <taxon>Bacillus</taxon>
        <taxon>Bacillus cereus group</taxon>
    </lineage>
</organism>